<accession>A0A974NIQ3</accession>
<evidence type="ECO:0000313" key="4">
    <source>
        <dbReference type="Proteomes" id="UP000595254"/>
    </source>
</evidence>
<dbReference type="SMART" id="SM00287">
    <property type="entry name" value="SH3b"/>
    <property type="match status" value="5"/>
</dbReference>
<feature type="domain" description="SH3b" evidence="2">
    <location>
        <begin position="734"/>
        <end position="810"/>
    </location>
</feature>
<dbReference type="SMART" id="SM00047">
    <property type="entry name" value="LYZ2"/>
    <property type="match status" value="1"/>
</dbReference>
<dbReference type="InterPro" id="IPR052354">
    <property type="entry name" value="Cell_Wall_Dynamics_Protein"/>
</dbReference>
<feature type="domain" description="SH3b" evidence="2">
    <location>
        <begin position="38"/>
        <end position="104"/>
    </location>
</feature>
<dbReference type="Pfam" id="PF08239">
    <property type="entry name" value="SH3_3"/>
    <property type="match status" value="3"/>
</dbReference>
<dbReference type="PANTHER" id="PTHR34408">
    <property type="entry name" value="FAMILY PROTEIN, PUTATIVE-RELATED"/>
    <property type="match status" value="1"/>
</dbReference>
<organism evidence="3 4">
    <name type="scientific">Peribacillus psychrosaccharolyticus</name>
    <name type="common">Bacillus psychrosaccharolyticus</name>
    <dbReference type="NCBI Taxonomy" id="1407"/>
    <lineage>
        <taxon>Bacteria</taxon>
        <taxon>Bacillati</taxon>
        <taxon>Bacillota</taxon>
        <taxon>Bacilli</taxon>
        <taxon>Bacillales</taxon>
        <taxon>Bacillaceae</taxon>
        <taxon>Peribacillus</taxon>
    </lineage>
</organism>
<evidence type="ECO:0000256" key="1">
    <source>
        <dbReference type="SAM" id="SignalP"/>
    </source>
</evidence>
<dbReference type="Proteomes" id="UP000595254">
    <property type="component" value="Chromosome"/>
</dbReference>
<dbReference type="Pfam" id="PF01832">
    <property type="entry name" value="Glucosaminidase"/>
    <property type="match status" value="1"/>
</dbReference>
<keyword evidence="1" id="KW-0732">Signal</keyword>
<dbReference type="InterPro" id="IPR002901">
    <property type="entry name" value="MGlyc_endo_b_GlcNAc-like_dom"/>
</dbReference>
<feature type="chain" id="PRO_5038372746" evidence="1">
    <location>
        <begin position="20"/>
        <end position="811"/>
    </location>
</feature>
<feature type="signal peptide" evidence="1">
    <location>
        <begin position="1"/>
        <end position="19"/>
    </location>
</feature>
<evidence type="ECO:0000259" key="2">
    <source>
        <dbReference type="PROSITE" id="PS51781"/>
    </source>
</evidence>
<keyword evidence="4" id="KW-1185">Reference proteome</keyword>
<dbReference type="AlphaFoldDB" id="A0A974NIQ3"/>
<dbReference type="PROSITE" id="PS51781">
    <property type="entry name" value="SH3B"/>
    <property type="match status" value="3"/>
</dbReference>
<dbReference type="KEGG" id="ppsr:I6J18_11965"/>
<dbReference type="InterPro" id="IPR003646">
    <property type="entry name" value="SH3-like_bac-type"/>
</dbReference>
<dbReference type="EMBL" id="CP068053">
    <property type="protein sequence ID" value="QQS98485.1"/>
    <property type="molecule type" value="Genomic_DNA"/>
</dbReference>
<dbReference type="PANTHER" id="PTHR34408:SF1">
    <property type="entry name" value="GLYCOSYL HYDROLASE FAMILY 19 DOMAIN-CONTAINING PROTEIN HI_1415"/>
    <property type="match status" value="1"/>
</dbReference>
<sequence>MRKMSMVLTLSAGILVTTAALPAATPLGISSAEASVIKKTQLQTMAELLLRESASTKAKKLATIPKGTIITATEKKTSWYKVTYSYKSTKKTGWVSSGYVKEYIKEQSISKIYLFTKKSAALYTKPSAKGTPVTVAANNGFYSTQKIINSIGETWFRVYLNGKKLYLKDSGLTQSTFTSFAKTKYVSEKKTNLYQSYGNAHKKLTVIPKGTEVTSKKRNGDWLSVSYNGLTGYVYIKDFSENKEMIYSINGIYFTNKAAKVYGAPESTSLTTGTISMGNGFISKEKTVNQTGIWYKIMYNDQENYLKGDDVVEKTFSSIKLTILQAKMETNVYASYGTDFVKLGTITKGTQYTTEKKIGDWYEISYENTIGYIFSGDFSEYEAPAEAPITEEKMSDTTFVTTSEVSAYKKADGKGSAAFTLKPSTIIMANARTSNEMYKVTDGSRTGYVSADSLNQVRTGDPIMNRTGYQFIDLRTQSKVTAAQIDQYISSFVTPKNKMSVLTGKGKVFIETGNAYGVNPLYLAAHAIHESGYGTSDISLGKNNLFGFGSYDAAPFIASYRFNSIDASIEYIAKQLKATYLNPADWRYQKFAYLGFSTKDMKNTRIAANSEGMNFYYASDPEWGKKIAAHMERIYPYNQAEYKNAVINTVYPSEPSKPIGSDLFPKNIETVANKALTLYNSQAVSTTKTVLKSGTSFTLLEKANDYWVRIKVADKEYWTNSINFVEYKKAISVKNLGRVSGTEGNQNLNVRKEASASSGKLAELTPNSYVQLVLKKDGTLMMNDKKTWYQIQLDDGTYGWVSKNYIVQELK</sequence>
<dbReference type="Pfam" id="PF13457">
    <property type="entry name" value="GW"/>
    <property type="match status" value="2"/>
</dbReference>
<proteinExistence type="predicted"/>
<dbReference type="GO" id="GO:0004040">
    <property type="term" value="F:amidase activity"/>
    <property type="evidence" value="ECO:0007669"/>
    <property type="project" value="InterPro"/>
</dbReference>
<evidence type="ECO:0000313" key="3">
    <source>
        <dbReference type="EMBL" id="QQS98485.1"/>
    </source>
</evidence>
<dbReference type="Gene3D" id="1.10.530.10">
    <property type="match status" value="1"/>
</dbReference>
<reference evidence="3 4" key="1">
    <citation type="submission" date="2021-01" db="EMBL/GenBank/DDBJ databases">
        <title>FDA dAtabase for Regulatory Grade micrObial Sequences (FDA-ARGOS): Supporting development and validation of Infectious Disease Dx tests.</title>
        <authorList>
            <person name="Nelson B."/>
            <person name="Plummer A."/>
            <person name="Tallon L."/>
            <person name="Sadzewicz L."/>
            <person name="Zhao X."/>
            <person name="Boylan J."/>
            <person name="Ott S."/>
            <person name="Bowen H."/>
            <person name="Vavikolanu K."/>
            <person name="Mehta A."/>
            <person name="Aluvathingal J."/>
            <person name="Nadendla S."/>
            <person name="Myers T."/>
            <person name="Yan Y."/>
            <person name="Sichtig H."/>
        </authorList>
    </citation>
    <scope>NUCLEOTIDE SEQUENCE [LARGE SCALE GENOMIC DNA]</scope>
    <source>
        <strain evidence="3 4">FDAARGOS_1161</strain>
    </source>
</reference>
<name>A0A974NIQ3_PERPY</name>
<feature type="domain" description="SH3b" evidence="2">
    <location>
        <begin position="181"/>
        <end position="243"/>
    </location>
</feature>
<gene>
    <name evidence="3" type="ORF">I6J18_11965</name>
</gene>
<dbReference type="Gene3D" id="2.30.30.40">
    <property type="entry name" value="SH3 Domains"/>
    <property type="match status" value="4"/>
</dbReference>
<dbReference type="InterPro" id="IPR025987">
    <property type="entry name" value="GW_dom"/>
</dbReference>
<protein>
    <submittedName>
        <fullName evidence="3">SH3 domain-containing protein</fullName>
    </submittedName>
</protein>